<evidence type="ECO:0000259" key="4">
    <source>
        <dbReference type="Pfam" id="PF11954"/>
    </source>
</evidence>
<evidence type="ECO:0000313" key="5">
    <source>
        <dbReference type="EMBL" id="MDZ8162104.1"/>
    </source>
</evidence>
<dbReference type="SUPFAM" id="SSF56601">
    <property type="entry name" value="beta-lactamase/transpeptidase-like"/>
    <property type="match status" value="1"/>
</dbReference>
<feature type="region of interest" description="Disordered" evidence="1">
    <location>
        <begin position="427"/>
        <end position="446"/>
    </location>
</feature>
<feature type="chain" id="PRO_5045097224" evidence="2">
    <location>
        <begin position="23"/>
        <end position="532"/>
    </location>
</feature>
<organism evidence="5 6">
    <name type="scientific">Microbacterium aquimaris</name>
    <dbReference type="NCBI Taxonomy" id="459816"/>
    <lineage>
        <taxon>Bacteria</taxon>
        <taxon>Bacillati</taxon>
        <taxon>Actinomycetota</taxon>
        <taxon>Actinomycetes</taxon>
        <taxon>Micrococcales</taxon>
        <taxon>Microbacteriaceae</taxon>
        <taxon>Microbacterium</taxon>
    </lineage>
</organism>
<dbReference type="InterPro" id="IPR001466">
    <property type="entry name" value="Beta-lactam-related"/>
</dbReference>
<reference evidence="5 6" key="1">
    <citation type="submission" date="2023-10" db="EMBL/GenBank/DDBJ databases">
        <title>Microbacterium xanthum sp. nov., isolated from seaweed.</title>
        <authorList>
            <person name="Lee S.D."/>
        </authorList>
    </citation>
    <scope>NUCLEOTIDE SEQUENCE [LARGE SCALE GENOMIC DNA]</scope>
    <source>
        <strain evidence="5 6">KCTC 19124</strain>
    </source>
</reference>
<dbReference type="GO" id="GO:0016787">
    <property type="term" value="F:hydrolase activity"/>
    <property type="evidence" value="ECO:0007669"/>
    <property type="project" value="UniProtKB-KW"/>
</dbReference>
<keyword evidence="5" id="KW-0378">Hydrolase</keyword>
<feature type="signal peptide" evidence="2">
    <location>
        <begin position="1"/>
        <end position="22"/>
    </location>
</feature>
<dbReference type="InterPro" id="IPR050491">
    <property type="entry name" value="AmpC-like"/>
</dbReference>
<dbReference type="Gene3D" id="2.40.128.600">
    <property type="match status" value="1"/>
</dbReference>
<feature type="domain" description="Beta-lactamase-related" evidence="3">
    <location>
        <begin position="63"/>
        <end position="398"/>
    </location>
</feature>
<dbReference type="Pfam" id="PF11954">
    <property type="entry name" value="DUF3471"/>
    <property type="match status" value="1"/>
</dbReference>
<evidence type="ECO:0000256" key="1">
    <source>
        <dbReference type="SAM" id="MobiDB-lite"/>
    </source>
</evidence>
<name>A0ABU5N7L7_9MICO</name>
<keyword evidence="2" id="KW-0732">Signal</keyword>
<keyword evidence="6" id="KW-1185">Reference proteome</keyword>
<dbReference type="RefSeq" id="WP_194424593.1">
    <property type="nucleotide sequence ID" value="NZ_BAAAPT010000002.1"/>
</dbReference>
<feature type="domain" description="Peptidase S12 Pab87-related C-terminal" evidence="4">
    <location>
        <begin position="436"/>
        <end position="520"/>
    </location>
</feature>
<evidence type="ECO:0000256" key="2">
    <source>
        <dbReference type="SAM" id="SignalP"/>
    </source>
</evidence>
<dbReference type="InterPro" id="IPR021860">
    <property type="entry name" value="Peptidase_S12_Pab87-rel_C"/>
</dbReference>
<proteinExistence type="predicted"/>
<accession>A0ABU5N7L7</accession>
<dbReference type="EMBL" id="JAWJYN010000002">
    <property type="protein sequence ID" value="MDZ8162104.1"/>
    <property type="molecule type" value="Genomic_DNA"/>
</dbReference>
<sequence length="532" mass="55127">MPRFLAPLAGLAALGVALTACAPESADGIVDVDVAAAPPADAIAVVDGDLDDAVADALSALPEIIEADLEETGVPGLAVAVVHDGEVVFSDGYGVKSAGGDDAVDAETVFQIASVSKSISSTAITAAIAEGALTWETPVSSLLPDFALADPYVTENATVADYFSHRSGLATGAGDDLEDLGYDRAYVLEHLQMLPLDAFRSTYHYSNYGITVGAEAAAAAVGMPWEDAVEELVYEPLGMTHTSSRYDDFLARDNRADIHAFVDGEFQPVFTRDPDPQAPAGGVSSNVLDLAVWMNAVLADGEHDGDQVFDPAALTAATTGETVSGHPMDNTWRTSLYGFGFNAESAAGGRTVIGHSGGFVLGAATNIRMIPSLDLGIVTLTNGAPYGLPEAVNAQFLDLVQYGEVTRDWVTDYQSAVASLTAPAGDLVDASAPGDPEPAGPPSDYTGTYGNDYFGALTVSERDGALVLAMGPDGDYTVELSAWDGDVFSFVPTGENAPEGSLSSATFTRGPAGVDALTLEFFDSQGLGTWRR</sequence>
<dbReference type="Gene3D" id="3.40.710.10">
    <property type="entry name" value="DD-peptidase/beta-lactamase superfamily"/>
    <property type="match status" value="1"/>
</dbReference>
<dbReference type="Pfam" id="PF00144">
    <property type="entry name" value="Beta-lactamase"/>
    <property type="match status" value="1"/>
</dbReference>
<evidence type="ECO:0000313" key="6">
    <source>
        <dbReference type="Proteomes" id="UP001291912"/>
    </source>
</evidence>
<dbReference type="InterPro" id="IPR012338">
    <property type="entry name" value="Beta-lactam/transpept-like"/>
</dbReference>
<gene>
    <name evidence="5" type="ORF">R2Q92_09650</name>
</gene>
<evidence type="ECO:0000259" key="3">
    <source>
        <dbReference type="Pfam" id="PF00144"/>
    </source>
</evidence>
<protein>
    <submittedName>
        <fullName evidence="5">Serine hydrolase</fullName>
    </submittedName>
</protein>
<comment type="caution">
    <text evidence="5">The sequence shown here is derived from an EMBL/GenBank/DDBJ whole genome shotgun (WGS) entry which is preliminary data.</text>
</comment>
<dbReference type="PROSITE" id="PS51257">
    <property type="entry name" value="PROKAR_LIPOPROTEIN"/>
    <property type="match status" value="1"/>
</dbReference>
<dbReference type="Proteomes" id="UP001291912">
    <property type="component" value="Unassembled WGS sequence"/>
</dbReference>
<dbReference type="PANTHER" id="PTHR46825:SF15">
    <property type="entry name" value="BETA-LACTAMASE-RELATED DOMAIN-CONTAINING PROTEIN"/>
    <property type="match status" value="1"/>
</dbReference>
<dbReference type="PANTHER" id="PTHR46825">
    <property type="entry name" value="D-ALANYL-D-ALANINE-CARBOXYPEPTIDASE/ENDOPEPTIDASE AMPH"/>
    <property type="match status" value="1"/>
</dbReference>